<dbReference type="SUPFAM" id="SSF51197">
    <property type="entry name" value="Clavaminate synthase-like"/>
    <property type="match status" value="1"/>
</dbReference>
<proteinExistence type="predicted"/>
<dbReference type="RefSeq" id="WP_153247377.1">
    <property type="nucleotide sequence ID" value="NZ_CP044205.1"/>
</dbReference>
<dbReference type="EMBL" id="CP044205">
    <property type="protein sequence ID" value="QFY41397.1"/>
    <property type="molecule type" value="Genomic_DNA"/>
</dbReference>
<dbReference type="Gene3D" id="2.60.120.620">
    <property type="entry name" value="q2cbj1_9rhob like domain"/>
    <property type="match status" value="1"/>
</dbReference>
<evidence type="ECO:0000313" key="2">
    <source>
        <dbReference type="Proteomes" id="UP000325755"/>
    </source>
</evidence>
<accession>A0A5Q0BGU2</accession>
<protein>
    <submittedName>
        <fullName evidence="1">Phytanoyl-CoA dioxygenase family protein</fullName>
    </submittedName>
</protein>
<dbReference type="AlphaFoldDB" id="A0A5Q0BGU2"/>
<name>A0A5Q0BGU2_9GAMM</name>
<gene>
    <name evidence="1" type="ORF">F6R98_01120</name>
</gene>
<organism evidence="1 2">
    <name type="scientific">Candidatus Methylospira mobilis</name>
    <dbReference type="NCBI Taxonomy" id="1808979"/>
    <lineage>
        <taxon>Bacteria</taxon>
        <taxon>Pseudomonadati</taxon>
        <taxon>Pseudomonadota</taxon>
        <taxon>Gammaproteobacteria</taxon>
        <taxon>Methylococcales</taxon>
        <taxon>Methylococcaceae</taxon>
        <taxon>Candidatus Methylospira</taxon>
    </lineage>
</organism>
<dbReference type="InParanoid" id="A0A5Q0BGU2"/>
<dbReference type="Proteomes" id="UP000325755">
    <property type="component" value="Chromosome"/>
</dbReference>
<reference evidence="1 2" key="1">
    <citation type="submission" date="2019-09" db="EMBL/GenBank/DDBJ databases">
        <title>Ecophysiology of the spiral-shaped methanotroph Methylospira mobilis as revealed by the complete genome sequence.</title>
        <authorList>
            <person name="Oshkin I.Y."/>
            <person name="Dedysh S.N."/>
            <person name="Miroshnikov K."/>
            <person name="Danilova O.V."/>
            <person name="Hakobyan A."/>
            <person name="Liesack W."/>
        </authorList>
    </citation>
    <scope>NUCLEOTIDE SEQUENCE [LARGE SCALE GENOMIC DNA]</scope>
    <source>
        <strain evidence="1 2">Shm1</strain>
    </source>
</reference>
<keyword evidence="1" id="KW-0223">Dioxygenase</keyword>
<keyword evidence="1" id="KW-0560">Oxidoreductase</keyword>
<dbReference type="GO" id="GO:0051213">
    <property type="term" value="F:dioxygenase activity"/>
    <property type="evidence" value="ECO:0007669"/>
    <property type="project" value="UniProtKB-KW"/>
</dbReference>
<dbReference type="KEGG" id="mmob:F6R98_01120"/>
<keyword evidence="2" id="KW-1185">Reference proteome</keyword>
<dbReference type="OrthoDB" id="9814777at2"/>
<evidence type="ECO:0000313" key="1">
    <source>
        <dbReference type="EMBL" id="QFY41397.1"/>
    </source>
</evidence>
<sequence length="276" mass="31619">MKTNSQVTYQIEDHTLSFEFQGDTFQGDNDVLLENDINLLLDTPWNSLGYTIQPFLDQESFALIKKGIQGKLARLIVRAGGKIDDNFELESYHAYVDDELHLKVASLIHHGWHVSDFPINFDIVNDRISEILGNKVSAQAKHDNFNHYFMRIVRPNKMKDNNPPHRDVWLDRLRNAVNIYAPLCGSTIRSSLPLVAGSHFLKESDITRTADGAFINETQYTVPGVIFVKNEIPKLTRPDPKENEVMIFSPYLIHGGGYNLNDNQTRMSLEIRFWMA</sequence>